<protein>
    <submittedName>
        <fullName evidence="1">Phenylacetic acid catabolic protein</fullName>
    </submittedName>
</protein>
<comment type="caution">
    <text evidence="1">The sequence shown here is derived from an EMBL/GenBank/DDBJ whole genome shotgun (WGS) entry which is preliminary data.</text>
</comment>
<dbReference type="InterPro" id="IPR012347">
    <property type="entry name" value="Ferritin-like"/>
</dbReference>
<dbReference type="InterPro" id="IPR009078">
    <property type="entry name" value="Ferritin-like_SF"/>
</dbReference>
<dbReference type="Pfam" id="PF05138">
    <property type="entry name" value="PaaA_PaaC"/>
    <property type="match status" value="1"/>
</dbReference>
<dbReference type="PANTHER" id="PTHR30458">
    <property type="entry name" value="PHENYLACETIC ACID DEGRADATION PROTEIN PAA"/>
    <property type="match status" value="1"/>
</dbReference>
<dbReference type="InterPro" id="IPR007814">
    <property type="entry name" value="PaaA_PaaC"/>
</dbReference>
<gene>
    <name evidence="1" type="ORF">ACFQ4A_03980</name>
</gene>
<dbReference type="SUPFAM" id="SSF47240">
    <property type="entry name" value="Ferritin-like"/>
    <property type="match status" value="1"/>
</dbReference>
<proteinExistence type="predicted"/>
<organism evidence="1 2">
    <name type="scientific">Lentibacillus salinarum</name>
    <dbReference type="NCBI Taxonomy" id="446820"/>
    <lineage>
        <taxon>Bacteria</taxon>
        <taxon>Bacillati</taxon>
        <taxon>Bacillota</taxon>
        <taxon>Bacilli</taxon>
        <taxon>Bacillales</taxon>
        <taxon>Bacillaceae</taxon>
        <taxon>Lentibacillus</taxon>
    </lineage>
</organism>
<dbReference type="InterPro" id="IPR052703">
    <property type="entry name" value="Aromatic_CoA_ox/epox"/>
</dbReference>
<sequence length="211" mass="24134">MVNTENDVLIELLETIADNKFIMGDHLVEIGVSGPNLEASLSSVAMAQSELGHARLLYNWVEELKHGKKRKIEIKNQTGKAFSTAMDTEDWISLIASLFITNATSKVILDVVANSPYSTKTITKMVKEQKDNITYARSWCNQLANDKGNVPVKFQRDFNEAKKEAYDWLLYWENDDRLRHLEIIEKNTSLIELFNEEINSISFNEDVVYAK</sequence>
<dbReference type="RefSeq" id="WP_382397802.1">
    <property type="nucleotide sequence ID" value="NZ_JBHTNH010000003.1"/>
</dbReference>
<dbReference type="Proteomes" id="UP001597178">
    <property type="component" value="Unassembled WGS sequence"/>
</dbReference>
<reference evidence="2" key="1">
    <citation type="journal article" date="2019" name="Int. J. Syst. Evol. Microbiol.">
        <title>The Global Catalogue of Microorganisms (GCM) 10K type strain sequencing project: providing services to taxonomists for standard genome sequencing and annotation.</title>
        <authorList>
            <consortium name="The Broad Institute Genomics Platform"/>
            <consortium name="The Broad Institute Genome Sequencing Center for Infectious Disease"/>
            <person name="Wu L."/>
            <person name="Ma J."/>
        </authorList>
    </citation>
    <scope>NUCLEOTIDE SEQUENCE [LARGE SCALE GENOMIC DNA]</scope>
    <source>
        <strain evidence="2">CCUG 54822</strain>
    </source>
</reference>
<dbReference type="EMBL" id="JBHTNH010000003">
    <property type="protein sequence ID" value="MFD1360836.1"/>
    <property type="molecule type" value="Genomic_DNA"/>
</dbReference>
<evidence type="ECO:0000313" key="2">
    <source>
        <dbReference type="Proteomes" id="UP001597178"/>
    </source>
</evidence>
<dbReference type="PANTHER" id="PTHR30458:SF0">
    <property type="entry name" value="1,2-PHENYLACETYL-COA EPOXIDASE, SUBUNIT C"/>
    <property type="match status" value="1"/>
</dbReference>
<evidence type="ECO:0000313" key="1">
    <source>
        <dbReference type="EMBL" id="MFD1360836.1"/>
    </source>
</evidence>
<keyword evidence="2" id="KW-1185">Reference proteome</keyword>
<accession>A0ABW3ZR30</accession>
<name>A0ABW3ZR30_9BACI</name>
<dbReference type="Gene3D" id="1.20.1260.10">
    <property type="match status" value="1"/>
</dbReference>